<sequence>MTTARELQFKSINYTGLGAGPRLIVTGAVHGNETCGTKAILRVMGEIDSGALHVAAGSVTFVPVTNPLAYALEQRSGERNLNRNLFPNPQPQDFEDRVANWLCPLLAQHDVLLDLHSFNAQSEPFVMVGPRNNEGALQPFRHAEQERALARRLGVRRFVDGWLATYGEGVQRRLKSGDASTLNLVLRYGMGTTEYMRSTGGYALTLECGQHLDPAAPEVAYRAIVNTLAFLGLIDAPRPEPIALDRMEALSMVAVHDKLDAGDRFSRVWSSFDRVSKGEQIGTRADGTPVLAEFDGKILFPAVNAEPNTEWYYLTRAITDFERFAD</sequence>
<comment type="cofactor">
    <cofactor evidence="1">
        <name>Zn(2+)</name>
        <dbReference type="ChEBI" id="CHEBI:29105"/>
    </cofactor>
</comment>
<gene>
    <name evidence="6" type="ORF">EJB06_07055</name>
</gene>
<evidence type="ECO:0000313" key="7">
    <source>
        <dbReference type="Proteomes" id="UP000278085"/>
    </source>
</evidence>
<accession>A0A430HQY9</accession>
<keyword evidence="2" id="KW-0479">Metal-binding</keyword>
<comment type="caution">
    <text evidence="6">The sequence shown here is derived from an EMBL/GenBank/DDBJ whole genome shotgun (WGS) entry which is preliminary data.</text>
</comment>
<dbReference type="InterPro" id="IPR053138">
    <property type="entry name" value="N-alpha-Ac-DABA_deacetylase"/>
</dbReference>
<dbReference type="Proteomes" id="UP000278085">
    <property type="component" value="Unassembled WGS sequence"/>
</dbReference>
<dbReference type="RefSeq" id="WP_126073297.1">
    <property type="nucleotide sequence ID" value="NZ_CP051166.1"/>
</dbReference>
<dbReference type="Pfam" id="PF24827">
    <property type="entry name" value="AstE_AspA_cat"/>
    <property type="match status" value="1"/>
</dbReference>
<evidence type="ECO:0000313" key="6">
    <source>
        <dbReference type="EMBL" id="RSZ59935.1"/>
    </source>
</evidence>
<dbReference type="GO" id="GO:0016788">
    <property type="term" value="F:hydrolase activity, acting on ester bonds"/>
    <property type="evidence" value="ECO:0007669"/>
    <property type="project" value="InterPro"/>
</dbReference>
<dbReference type="OrthoDB" id="9774976at2"/>
<dbReference type="SUPFAM" id="SSF53187">
    <property type="entry name" value="Zn-dependent exopeptidases"/>
    <property type="match status" value="1"/>
</dbReference>
<protein>
    <submittedName>
        <fullName evidence="6">Succinylglutamate desuccinylase</fullName>
    </submittedName>
</protein>
<proteinExistence type="predicted"/>
<keyword evidence="3" id="KW-0378">Hydrolase</keyword>
<feature type="domain" description="Succinylglutamate desuccinylase/Aspartoacylase catalytic" evidence="5">
    <location>
        <begin position="19"/>
        <end position="123"/>
    </location>
</feature>
<evidence type="ECO:0000256" key="2">
    <source>
        <dbReference type="ARBA" id="ARBA00022723"/>
    </source>
</evidence>
<organism evidence="6 7">
    <name type="scientific">Massilia atriviolacea</name>
    <dbReference type="NCBI Taxonomy" id="2495579"/>
    <lineage>
        <taxon>Bacteria</taxon>
        <taxon>Pseudomonadati</taxon>
        <taxon>Pseudomonadota</taxon>
        <taxon>Betaproteobacteria</taxon>
        <taxon>Burkholderiales</taxon>
        <taxon>Oxalobacteraceae</taxon>
        <taxon>Telluria group</taxon>
        <taxon>Massilia</taxon>
    </lineage>
</organism>
<dbReference type="AlphaFoldDB" id="A0A430HQY9"/>
<reference evidence="6 7" key="1">
    <citation type="submission" date="2018-12" db="EMBL/GenBank/DDBJ databases">
        <authorList>
            <person name="Yang E."/>
        </authorList>
    </citation>
    <scope>NUCLEOTIDE SEQUENCE [LARGE SCALE GENOMIC DNA]</scope>
    <source>
        <strain evidence="6 7">SOD</strain>
    </source>
</reference>
<evidence type="ECO:0000256" key="3">
    <source>
        <dbReference type="ARBA" id="ARBA00022801"/>
    </source>
</evidence>
<dbReference type="InterPro" id="IPR055438">
    <property type="entry name" value="AstE_AspA_cat"/>
</dbReference>
<evidence type="ECO:0000259" key="5">
    <source>
        <dbReference type="Pfam" id="PF24827"/>
    </source>
</evidence>
<dbReference type="PANTHER" id="PTHR37326">
    <property type="entry name" value="BLL3975 PROTEIN"/>
    <property type="match status" value="1"/>
</dbReference>
<name>A0A430HQY9_9BURK</name>
<dbReference type="PANTHER" id="PTHR37326:SF1">
    <property type="entry name" value="BLL3975 PROTEIN"/>
    <property type="match status" value="1"/>
</dbReference>
<evidence type="ECO:0000256" key="1">
    <source>
        <dbReference type="ARBA" id="ARBA00001947"/>
    </source>
</evidence>
<dbReference type="GO" id="GO:0046872">
    <property type="term" value="F:metal ion binding"/>
    <property type="evidence" value="ECO:0007669"/>
    <property type="project" value="UniProtKB-KW"/>
</dbReference>
<keyword evidence="4" id="KW-0862">Zinc</keyword>
<dbReference type="EMBL" id="RXLQ01000003">
    <property type="protein sequence ID" value="RSZ59935.1"/>
    <property type="molecule type" value="Genomic_DNA"/>
</dbReference>
<dbReference type="Gene3D" id="3.40.630.10">
    <property type="entry name" value="Zn peptidases"/>
    <property type="match status" value="1"/>
</dbReference>
<keyword evidence="7" id="KW-1185">Reference proteome</keyword>
<evidence type="ECO:0000256" key="4">
    <source>
        <dbReference type="ARBA" id="ARBA00022833"/>
    </source>
</evidence>